<feature type="domain" description="C2H2-type" evidence="8">
    <location>
        <begin position="166"/>
        <end position="193"/>
    </location>
</feature>
<dbReference type="FunFam" id="3.30.160.60:FF:000446">
    <property type="entry name" value="Zinc finger protein"/>
    <property type="match status" value="1"/>
</dbReference>
<evidence type="ECO:0000256" key="3">
    <source>
        <dbReference type="ARBA" id="ARBA00022737"/>
    </source>
</evidence>
<dbReference type="PANTHER" id="PTHR24394:SF44">
    <property type="entry name" value="ZINC FINGER PROTEIN 271-LIKE"/>
    <property type="match status" value="1"/>
</dbReference>
<dbReference type="InParanoid" id="A0A6P7GLC8"/>
<sequence>MRSCNAIIYPSIRPGKKPGDPGDPVTDLRILQYRPEGKIYYKLKYTDEFVSLPVRPQKQDPVYVFPKLFKKPLNITLDKWRDLQSLKSMMSYPQEENKMELMETVTEYSSDEGNYMGRHAEGKTLNKNVKVRTQKETFKCEICSKQAITEFNLKRHMIMHTGKKPYKCEICLTQFSQKIHLKTHLRVHTEQNLYK</sequence>
<dbReference type="InterPro" id="IPR036236">
    <property type="entry name" value="Znf_C2H2_sf"/>
</dbReference>
<feature type="domain" description="C2H2-type" evidence="8">
    <location>
        <begin position="138"/>
        <end position="165"/>
    </location>
</feature>
<evidence type="ECO:0000313" key="9">
    <source>
        <dbReference type="RefSeq" id="XP_028150469.1"/>
    </source>
</evidence>
<name>A0A6P7GLC8_DIAVI</name>
<dbReference type="PANTHER" id="PTHR24394">
    <property type="entry name" value="ZINC FINGER PROTEIN"/>
    <property type="match status" value="1"/>
</dbReference>
<keyword evidence="3" id="KW-0677">Repeat</keyword>
<comment type="subcellular location">
    <subcellularLocation>
        <location evidence="1">Nucleus</location>
    </subcellularLocation>
</comment>
<keyword evidence="2" id="KW-0479">Metal-binding</keyword>
<dbReference type="SMART" id="SM00355">
    <property type="entry name" value="ZnF_C2H2"/>
    <property type="match status" value="2"/>
</dbReference>
<dbReference type="Gene3D" id="3.30.160.60">
    <property type="entry name" value="Classic Zinc Finger"/>
    <property type="match status" value="2"/>
</dbReference>
<evidence type="ECO:0000256" key="6">
    <source>
        <dbReference type="ARBA" id="ARBA00023242"/>
    </source>
</evidence>
<dbReference type="SUPFAM" id="SSF57667">
    <property type="entry name" value="beta-beta-alpha zinc fingers"/>
    <property type="match status" value="1"/>
</dbReference>
<evidence type="ECO:0000256" key="4">
    <source>
        <dbReference type="ARBA" id="ARBA00022771"/>
    </source>
</evidence>
<dbReference type="PROSITE" id="PS50157">
    <property type="entry name" value="ZINC_FINGER_C2H2_2"/>
    <property type="match status" value="2"/>
</dbReference>
<evidence type="ECO:0000259" key="8">
    <source>
        <dbReference type="PROSITE" id="PS50157"/>
    </source>
</evidence>
<feature type="non-terminal residue" evidence="9">
    <location>
        <position position="195"/>
    </location>
</feature>
<keyword evidence="4 7" id="KW-0863">Zinc-finger</keyword>
<dbReference type="GO" id="GO:0005634">
    <property type="term" value="C:nucleus"/>
    <property type="evidence" value="ECO:0007669"/>
    <property type="project" value="UniProtKB-SubCell"/>
</dbReference>
<dbReference type="AlphaFoldDB" id="A0A6P7GLC8"/>
<dbReference type="GO" id="GO:0008270">
    <property type="term" value="F:zinc ion binding"/>
    <property type="evidence" value="ECO:0007669"/>
    <property type="project" value="UniProtKB-KW"/>
</dbReference>
<evidence type="ECO:0000256" key="7">
    <source>
        <dbReference type="PROSITE-ProRule" id="PRU00042"/>
    </source>
</evidence>
<dbReference type="FunFam" id="3.30.160.60:FF:000733">
    <property type="entry name" value="Zinc finger protein 236 variant"/>
    <property type="match status" value="1"/>
</dbReference>
<dbReference type="PROSITE" id="PS00028">
    <property type="entry name" value="ZINC_FINGER_C2H2_1"/>
    <property type="match status" value="1"/>
</dbReference>
<dbReference type="Pfam" id="PF00096">
    <property type="entry name" value="zf-C2H2"/>
    <property type="match status" value="2"/>
</dbReference>
<proteinExistence type="predicted"/>
<keyword evidence="5" id="KW-0862">Zinc</keyword>
<evidence type="ECO:0000256" key="5">
    <source>
        <dbReference type="ARBA" id="ARBA00022833"/>
    </source>
</evidence>
<keyword evidence="6" id="KW-0539">Nucleus</keyword>
<protein>
    <submittedName>
        <fullName evidence="9">PR domain zinc finger protein 1-like</fullName>
    </submittedName>
</protein>
<accession>A0A6P7GLC8</accession>
<dbReference type="GO" id="GO:0000981">
    <property type="term" value="F:DNA-binding transcription factor activity, RNA polymerase II-specific"/>
    <property type="evidence" value="ECO:0007669"/>
    <property type="project" value="TreeGrafter"/>
</dbReference>
<gene>
    <name evidence="9" type="primary">LOC114343825</name>
</gene>
<evidence type="ECO:0000256" key="1">
    <source>
        <dbReference type="ARBA" id="ARBA00004123"/>
    </source>
</evidence>
<dbReference type="InterPro" id="IPR013087">
    <property type="entry name" value="Znf_C2H2_type"/>
</dbReference>
<organism evidence="9">
    <name type="scientific">Diabrotica virgifera virgifera</name>
    <name type="common">western corn rootworm</name>
    <dbReference type="NCBI Taxonomy" id="50390"/>
    <lineage>
        <taxon>Eukaryota</taxon>
        <taxon>Metazoa</taxon>
        <taxon>Ecdysozoa</taxon>
        <taxon>Arthropoda</taxon>
        <taxon>Hexapoda</taxon>
        <taxon>Insecta</taxon>
        <taxon>Pterygota</taxon>
        <taxon>Neoptera</taxon>
        <taxon>Endopterygota</taxon>
        <taxon>Coleoptera</taxon>
        <taxon>Polyphaga</taxon>
        <taxon>Cucujiformia</taxon>
        <taxon>Chrysomeloidea</taxon>
        <taxon>Chrysomelidae</taxon>
        <taxon>Galerucinae</taxon>
        <taxon>Diabroticina</taxon>
        <taxon>Diabroticites</taxon>
        <taxon>Diabrotica</taxon>
    </lineage>
</organism>
<reference evidence="9" key="1">
    <citation type="submission" date="2025-08" db="UniProtKB">
        <authorList>
            <consortium name="RefSeq"/>
        </authorList>
    </citation>
    <scope>IDENTIFICATION</scope>
    <source>
        <tissue evidence="9">Whole insect</tissue>
    </source>
</reference>
<dbReference type="RefSeq" id="XP_028150469.1">
    <property type="nucleotide sequence ID" value="XM_028294668.1"/>
</dbReference>
<evidence type="ECO:0000256" key="2">
    <source>
        <dbReference type="ARBA" id="ARBA00022723"/>
    </source>
</evidence>